<feature type="region of interest" description="Disordered" evidence="2">
    <location>
        <begin position="2084"/>
        <end position="2107"/>
    </location>
</feature>
<protein>
    <submittedName>
        <fullName evidence="6">HEAT repeat protein</fullName>
    </submittedName>
</protein>
<keyword evidence="3" id="KW-0472">Membrane</keyword>
<dbReference type="Pfam" id="PF20210">
    <property type="entry name" value="Laa1_Sip1_HTR5"/>
    <property type="match status" value="1"/>
</dbReference>
<dbReference type="GO" id="GO:0005829">
    <property type="term" value="C:cytosol"/>
    <property type="evidence" value="ECO:0007669"/>
    <property type="project" value="GOC"/>
</dbReference>
<evidence type="ECO:0000256" key="2">
    <source>
        <dbReference type="SAM" id="MobiDB-lite"/>
    </source>
</evidence>
<feature type="region of interest" description="Disordered" evidence="2">
    <location>
        <begin position="2368"/>
        <end position="2402"/>
    </location>
</feature>
<dbReference type="InterPro" id="IPR016024">
    <property type="entry name" value="ARM-type_fold"/>
</dbReference>
<keyword evidence="5" id="KW-1185">Reference proteome</keyword>
<reference evidence="6" key="1">
    <citation type="submission" date="2016-06" db="UniProtKB">
        <authorList>
            <consortium name="WormBaseParasite"/>
        </authorList>
    </citation>
    <scope>IDENTIFICATION</scope>
</reference>
<proteinExistence type="inferred from homology"/>
<dbReference type="Proteomes" id="UP000275846">
    <property type="component" value="Unassembled WGS sequence"/>
</dbReference>
<dbReference type="GO" id="GO:0005794">
    <property type="term" value="C:Golgi apparatus"/>
    <property type="evidence" value="ECO:0007669"/>
    <property type="project" value="TreeGrafter"/>
</dbReference>
<dbReference type="EMBL" id="UYSU01032415">
    <property type="protein sequence ID" value="VDL89447.1"/>
    <property type="molecule type" value="Genomic_DNA"/>
</dbReference>
<evidence type="ECO:0000313" key="6">
    <source>
        <dbReference type="WBParaSite" id="SSLN_0000316201-mRNA-1"/>
    </source>
</evidence>
<keyword evidence="3" id="KW-0812">Transmembrane</keyword>
<organism evidence="6">
    <name type="scientific">Schistocephalus solidus</name>
    <name type="common">Tapeworm</name>
    <dbReference type="NCBI Taxonomy" id="70667"/>
    <lineage>
        <taxon>Eukaryota</taxon>
        <taxon>Metazoa</taxon>
        <taxon>Spiralia</taxon>
        <taxon>Lophotrochozoa</taxon>
        <taxon>Platyhelminthes</taxon>
        <taxon>Cestoda</taxon>
        <taxon>Eucestoda</taxon>
        <taxon>Diphyllobothriidea</taxon>
        <taxon>Diphyllobothriidae</taxon>
        <taxon>Schistocephalus</taxon>
    </lineage>
</organism>
<feature type="compositionally biased region" description="Polar residues" evidence="2">
    <location>
        <begin position="2235"/>
        <end position="2244"/>
    </location>
</feature>
<dbReference type="STRING" id="70667.A0A183SFR4"/>
<evidence type="ECO:0000313" key="5">
    <source>
        <dbReference type="Proteomes" id="UP000275846"/>
    </source>
</evidence>
<comment type="similarity">
    <text evidence="1">Belongs to the HEATR5 family.</text>
</comment>
<dbReference type="PANTHER" id="PTHR21663">
    <property type="entry name" value="HYPOTHETICAL HEAT DOMAIN-CONTAINING"/>
    <property type="match status" value="1"/>
</dbReference>
<evidence type="ECO:0000256" key="1">
    <source>
        <dbReference type="ARBA" id="ARBA00008304"/>
    </source>
</evidence>
<dbReference type="GO" id="GO:0042147">
    <property type="term" value="P:retrograde transport, endosome to Golgi"/>
    <property type="evidence" value="ECO:0007669"/>
    <property type="project" value="TreeGrafter"/>
</dbReference>
<dbReference type="GO" id="GO:0006897">
    <property type="term" value="P:endocytosis"/>
    <property type="evidence" value="ECO:0007669"/>
    <property type="project" value="TreeGrafter"/>
</dbReference>
<dbReference type="PANTHER" id="PTHR21663:SF0">
    <property type="entry name" value="HEAT REPEAT-CONTAINING PROTEIN 5B"/>
    <property type="match status" value="1"/>
</dbReference>
<dbReference type="SUPFAM" id="SSF48371">
    <property type="entry name" value="ARM repeat"/>
    <property type="match status" value="2"/>
</dbReference>
<feature type="compositionally biased region" description="Low complexity" evidence="2">
    <location>
        <begin position="2092"/>
        <end position="2104"/>
    </location>
</feature>
<dbReference type="Pfam" id="PF25468">
    <property type="entry name" value="HEAT_HEATR5A"/>
    <property type="match status" value="1"/>
</dbReference>
<dbReference type="InterPro" id="IPR011989">
    <property type="entry name" value="ARM-like"/>
</dbReference>
<name>A0A183SFR4_SCHSO</name>
<dbReference type="OrthoDB" id="192608at2759"/>
<accession>A0A183SFR4</accession>
<gene>
    <name evidence="4" type="ORF">SSLN_LOCUS3062</name>
</gene>
<feature type="transmembrane region" description="Helical" evidence="3">
    <location>
        <begin position="530"/>
        <end position="551"/>
    </location>
</feature>
<feature type="region of interest" description="Disordered" evidence="2">
    <location>
        <begin position="2223"/>
        <end position="2244"/>
    </location>
</feature>
<dbReference type="InterPro" id="IPR040108">
    <property type="entry name" value="Laa1/Sip1/HEATR5"/>
</dbReference>
<feature type="compositionally biased region" description="Low complexity" evidence="2">
    <location>
        <begin position="2384"/>
        <end position="2397"/>
    </location>
</feature>
<keyword evidence="3" id="KW-1133">Transmembrane helix</keyword>
<feature type="region of interest" description="Disordered" evidence="2">
    <location>
        <begin position="2276"/>
        <end position="2296"/>
    </location>
</feature>
<dbReference type="WBParaSite" id="SSLN_0000316201-mRNA-1">
    <property type="protein sequence ID" value="SSLN_0000316201-mRNA-1"/>
    <property type="gene ID" value="SSLN_0000316201"/>
</dbReference>
<dbReference type="InterPro" id="IPR046837">
    <property type="entry name" value="Laa1/Sip1/HEATR5-like_HEAT"/>
</dbReference>
<reference evidence="4 5" key="2">
    <citation type="submission" date="2018-11" db="EMBL/GenBank/DDBJ databases">
        <authorList>
            <consortium name="Pathogen Informatics"/>
        </authorList>
    </citation>
    <scope>NUCLEOTIDE SEQUENCE [LARGE SCALE GENOMIC DNA]</scope>
    <source>
        <strain evidence="4 5">NST_G2</strain>
    </source>
</reference>
<dbReference type="Gene3D" id="1.25.10.10">
    <property type="entry name" value="Leucine-rich Repeat Variant"/>
    <property type="match status" value="1"/>
</dbReference>
<sequence>MENHPRLLLDEDAFSKAAEQNRPIFLYDWLRNLDKNLSNSTEAAVKSVQQALIKQVLEQLRQNIGPPIQALLGKCLVKIFNAGDSLSLYSAINTCIDILKVKDDTPATVNRRLAALVESQTRYEILNTLKYIVLGLGNTDTSCYRDIFKTAKSYMSDRVMSVRLAAAQCHYSLALYNNNLYSADLDATVSMCLRGLEGSTYPIRLEIAKLLGHVLASSVAIESTGLNGTASATANVGSGIGAGSAPSVSGPYAASGNGSRNKLISLEDALNILHSGFVRGLGRFHKGASAPGMLKVTNAISREVRVGISYAYVEFFTNMGSDWLVDNSLVVISHCLSLLCNPRTTQRPAEAECARFCVSYILSTILRRNLSEAAQIAAAHHFVHLISLRRHGGPVFAPGLRSVGSSHVIAEIEATSFELPSTTTTAAAELATPARATTSSDDPHYLVCALDQLTQLIGWLDSAIAPLLSASVNLPSVIFEVCLPHASLTVRAAAAATIRQLAIALPSQRVLLMDRCINGLQSQSTCPEALLGYSFALAGLVAGVRLGGLGIPRAKAKAIFLLGEDLLRAANQNSRLTSARTQAGWLLIGAYMVLGPTSVRQHLPRMILLWRNAFPRSARELEAEKQRGDAFTWQLRPARLRSFFLFPVLFLCRLFILAFHLVTLEARAGALCSIQAFLEYCAPAMSAENVTRRLLPTLECALNLLSHLPDIVRSFGSHLAPAAALVRLRLYRCLSLLPPTSFACGFNVLLRELVAEFTLTDSTCATPASLLSLLCHNEDSVVLSSWHQETDQEILESGLDQFGFSSPDPLGKDPAFLLLRDGLFSALSPDRCTSVIALRFLTEGTSTPNSCVLNTNDASTADEFEIGLLSAADTGADFRHQNGVIAIRGAPSVATSLINASVDLFGSLFPYVSVRHRTQMLEHFAECIRVSKAARQEAIQVNIFAAFLCALRKLAETKYSFGDDAALRSTAVSLSMSALSSQNPVLRFAAAECVGRLAQVVAEPVFLAELTQSLFDQLRSVRDTVTRAGICLAIGCLHRFVGGLACGQHLSTSVGVLLAVAQDASAPLVQAWALHALALTAESGGPMFREFVQPSLNLVLRLLLKVSFTATEVHVSLAKLLGALITTLGPELQSSVAPKSNAGLICLSCCSILQEHPDPRVKAEGITNYQLAIGLCATPTPRGAKRRLTASKTFMTYSCLLSKHLVLRRAAVACIRQMSQKEANEICEAIGAAAAAAATAPGALTFAHKLETGFLPTALAKPAASLPLEAILFSLLDVESHFRMRRDIEETLLSLLQSRGTLHLSGWIRILKQLLQASSRLMTANKFGDAETASGILADCRTTIGASATREEGMNDLDGTGTDEDEDEEIFGKEKGSNSPGKGSIFNLPPRWPTRMLAVACLRKLILLCHEAYTTAASIKGYPGVLRNAPLQAAEACAAITSSTSKAFGSDQLAHFDLSLARKLRKSADLGVSSARQQDRDGWLVLHLSDLIRMVFISATCAIDQLRIFGLIALRDLIRCFAPLPDPDSPDYILTLGSYTIPLLPEPGSSLLQQFEAQVSAALRPAFPSETGQQPPAPNFPNTFLLGPGPDVTAAACEVCSCWLTSGVASDAADVLRVHTLLAQSLAVLREGGGDNVDASEVSSIGAIYGEAALTRLRLAVLCAWADVYITTMRYRDSALQATQLMSVLESGGESTNQLTTAMNRGQVPDVDPTLLLFSARQLWSRASVTDFLEFASMIERVDSSLGRKMELEEEERELNGGYKSTVVSGKMTTDDVIRRKRDSFLLWLRQMANQSMQAYKLLSRLVQSDLAELSSDWLAALRDYALVVSLPEELAFQRPTTAGAFYEASAPIEQIRPYYARSWLTLLEAAALCLNAETTVLSTPTETSGDLPQPNPLQHQTLFPFTPDSFFLIFGMSMEAMSILTAKAPSRVISKCLRIVELLLSKPQSREQLLNPLTLAIELLSVLHRVILTRDGVYLHLSCIRVLNLTLLAVDEKLKTAFQGELASASTDVGDSARGSLSVNPADLWCSSASATLEELTASLICPLAFTSASSCSAYALSASDLARVSALLELADGGPRSCLASEGHAQEQQQQQQQPRPQALNDTSERPFSFVALQVIVCVLARYHPSVLQDPGKDVVGVTSGNTSADDRSQTRFPKTLVSHHRRAPLVLANAINCLNSLMRLCSPRLLSPDASASHRLSGFLPIICRLLELLHGHSGRPVAPHNSDDRSSGTLQLSRSDSPGVYFSSDLHTLRSSNAAAIDDVSLSRSSGDVAATGESDITSTTTTEPQNHLFDSSSCGGGVGSGLSFWNSFSLLEKLGWSPEQTYLAESCITLFAAVAQHRCRPTKKSRFVESLSEVVSKSASADSVEDGDHTKEETVTSSSSSSNGTSVTLGQPPIPVDNDPDCEWHKILIDCICGILNHSRQHPQKFAEAPPCCLAQISIAARLVAISPLCVFRSKPVEFGIFDALIRTWKNASAEANTAASSLPNLQPLNGQVTRFVCLSAIELLINHSDADISACCVKTLMPQVIHWLYELSVCLRALPEGPLETLSVGDFKPIGFSLKHLEEAVDAAIALCVNVVDIAEATGRRNLLVILLPLFCDLLLDSTSSSDVIDDLGISAAAAKSPQIAGGAIRRLVHGLAFRSLLSLGSRYPTEFRHVCKVADLKPRLESAVKSQTSSNVAASSTTTTTSAAAGFGGSNCAATAQTTASSRQQPRIKLKLEFSGFT</sequence>
<dbReference type="GO" id="GO:0008104">
    <property type="term" value="P:intracellular protein localization"/>
    <property type="evidence" value="ECO:0007669"/>
    <property type="project" value="TreeGrafter"/>
</dbReference>
<evidence type="ECO:0000313" key="4">
    <source>
        <dbReference type="EMBL" id="VDL89447.1"/>
    </source>
</evidence>
<feature type="transmembrane region" description="Helical" evidence="3">
    <location>
        <begin position="643"/>
        <end position="662"/>
    </location>
</feature>
<dbReference type="GO" id="GO:0016020">
    <property type="term" value="C:membrane"/>
    <property type="evidence" value="ECO:0007669"/>
    <property type="project" value="TreeGrafter"/>
</dbReference>
<evidence type="ECO:0000256" key="3">
    <source>
        <dbReference type="SAM" id="Phobius"/>
    </source>
</evidence>
<dbReference type="GO" id="GO:0030139">
    <property type="term" value="C:endocytic vesicle"/>
    <property type="evidence" value="ECO:0007669"/>
    <property type="project" value="TreeGrafter"/>
</dbReference>